<keyword evidence="1" id="KW-0732">Signal</keyword>
<dbReference type="EMBL" id="QFWX01000013">
    <property type="protein sequence ID" value="PXX88377.1"/>
    <property type="molecule type" value="Genomic_DNA"/>
</dbReference>
<keyword evidence="3" id="KW-1185">Reference proteome</keyword>
<organism evidence="2 3">
    <name type="scientific">Marinobacter vulgaris</name>
    <dbReference type="NCBI Taxonomy" id="1928331"/>
    <lineage>
        <taxon>Bacteria</taxon>
        <taxon>Pseudomonadati</taxon>
        <taxon>Pseudomonadota</taxon>
        <taxon>Gammaproteobacteria</taxon>
        <taxon>Pseudomonadales</taxon>
        <taxon>Marinobacteraceae</taxon>
        <taxon>Marinobacter</taxon>
    </lineage>
</organism>
<dbReference type="AlphaFoldDB" id="A0A2V3ZEL1"/>
<accession>A0A2V3ZEL1</accession>
<proteinExistence type="predicted"/>
<dbReference type="RefSeq" id="WP_114614497.1">
    <property type="nucleotide sequence ID" value="NZ_QFWX01000013.1"/>
</dbReference>
<dbReference type="Proteomes" id="UP000253987">
    <property type="component" value="Unassembled WGS sequence"/>
</dbReference>
<feature type="chain" id="PRO_5015858070" evidence="1">
    <location>
        <begin position="32"/>
        <end position="111"/>
    </location>
</feature>
<reference evidence="3" key="1">
    <citation type="submission" date="2018-05" db="EMBL/GenBank/DDBJ databases">
        <authorList>
            <person name="Lu D."/>
        </authorList>
    </citation>
    <scope>NUCLEOTIDE SEQUENCE [LARGE SCALE GENOMIC DNA]</scope>
    <source>
        <strain evidence="3">F01</strain>
    </source>
</reference>
<feature type="signal peptide" evidence="1">
    <location>
        <begin position="1"/>
        <end position="31"/>
    </location>
</feature>
<sequence>MTIAPNHRSLVMAAKLIAVALAATWSIQAIADEGRKISTEKATIISDRVAIDRVNVVTETADGEAIKITLTFLQIFPKANREYVCLAALDSGKVQDMDCFPIKTSLTPIMY</sequence>
<evidence type="ECO:0000313" key="2">
    <source>
        <dbReference type="EMBL" id="PXX88377.1"/>
    </source>
</evidence>
<evidence type="ECO:0000313" key="3">
    <source>
        <dbReference type="Proteomes" id="UP000253987"/>
    </source>
</evidence>
<gene>
    <name evidence="2" type="ORF">DIT71_17365</name>
</gene>
<protein>
    <submittedName>
        <fullName evidence="2">Uncharacterized protein</fullName>
    </submittedName>
</protein>
<evidence type="ECO:0000256" key="1">
    <source>
        <dbReference type="SAM" id="SignalP"/>
    </source>
</evidence>
<comment type="caution">
    <text evidence="2">The sequence shown here is derived from an EMBL/GenBank/DDBJ whole genome shotgun (WGS) entry which is preliminary data.</text>
</comment>
<reference evidence="2 3" key="2">
    <citation type="submission" date="2018-06" db="EMBL/GenBank/DDBJ databases">
        <title>Marinobactersediminissp. nov, a moderately halophilic bacterium isolated from marine solar saltern.</title>
        <authorList>
            <person name="Zhang Y."/>
        </authorList>
    </citation>
    <scope>NUCLEOTIDE SEQUENCE [LARGE SCALE GENOMIC DNA]</scope>
    <source>
        <strain evidence="2 3">F01</strain>
    </source>
</reference>
<name>A0A2V3ZEL1_9GAMM</name>